<protein>
    <recommendedName>
        <fullName evidence="3">CCHC-type domain-containing protein</fullName>
    </recommendedName>
</protein>
<proteinExistence type="predicted"/>
<evidence type="ECO:0008006" key="3">
    <source>
        <dbReference type="Google" id="ProtNLM"/>
    </source>
</evidence>
<reference evidence="1 2" key="1">
    <citation type="journal article" date="2019" name="Sci. Rep.">
        <title>Orb-weaving spider Araneus ventricosus genome elucidates the spidroin gene catalogue.</title>
        <authorList>
            <person name="Kono N."/>
            <person name="Nakamura H."/>
            <person name="Ohtoshi R."/>
            <person name="Moran D.A.P."/>
            <person name="Shinohara A."/>
            <person name="Yoshida Y."/>
            <person name="Fujiwara M."/>
            <person name="Mori M."/>
            <person name="Tomita M."/>
            <person name="Arakawa K."/>
        </authorList>
    </citation>
    <scope>NUCLEOTIDE SEQUENCE [LARGE SCALE GENOMIC DNA]</scope>
</reference>
<evidence type="ECO:0000313" key="1">
    <source>
        <dbReference type="EMBL" id="GBM05878.1"/>
    </source>
</evidence>
<dbReference type="EMBL" id="BGPR01000220">
    <property type="protein sequence ID" value="GBM05878.1"/>
    <property type="molecule type" value="Genomic_DNA"/>
</dbReference>
<evidence type="ECO:0000313" key="2">
    <source>
        <dbReference type="Proteomes" id="UP000499080"/>
    </source>
</evidence>
<dbReference type="OrthoDB" id="6486140at2759"/>
<sequence>MTKRALEESPSGCNSKDRRISYLFINNLSVIQKATTALERGCGSIKRSIESTAGPSLWVKPSAINTTFRSLTHKDDVFFVNKNKKLILVTNRISSIEKVVEYVHSTPNTIVRLIDSDIVTKYIIRDVETDFILEDIAKEIASQDILVSKIVRFKKKGTSEPIPTNLIDEIGKTNRSEIKIGRVIFQVSRFIENPKVCFKCLKFGHTQIRCNKHKRCSKCGGTHNDECTGPIKCFRCNEPHDVLDKNCTIFISEQEIITLVRTHDISFAEARKRVATGQSFAAVAGSTSTSKSVVSSGVQAQLSDLLLLIKSLQDQITNLAPQVSQISNLHEVNKKILDRCIQTQEDLDHQIVENKNLQALTDSQNKTIESLTNRLTVLESNYGFRSSDSPDPGLFHQSLDELNNFSPAISVDTDPGIG</sequence>
<gene>
    <name evidence="1" type="ORF">AVEN_135250_1</name>
</gene>
<dbReference type="AlphaFoldDB" id="A0A4Y2CQB9"/>
<dbReference type="Proteomes" id="UP000499080">
    <property type="component" value="Unassembled WGS sequence"/>
</dbReference>
<accession>A0A4Y2CQB9</accession>
<name>A0A4Y2CQB9_ARAVE</name>
<comment type="caution">
    <text evidence="1">The sequence shown here is derived from an EMBL/GenBank/DDBJ whole genome shotgun (WGS) entry which is preliminary data.</text>
</comment>
<organism evidence="1 2">
    <name type="scientific">Araneus ventricosus</name>
    <name type="common">Orbweaver spider</name>
    <name type="synonym">Epeira ventricosa</name>
    <dbReference type="NCBI Taxonomy" id="182803"/>
    <lineage>
        <taxon>Eukaryota</taxon>
        <taxon>Metazoa</taxon>
        <taxon>Ecdysozoa</taxon>
        <taxon>Arthropoda</taxon>
        <taxon>Chelicerata</taxon>
        <taxon>Arachnida</taxon>
        <taxon>Araneae</taxon>
        <taxon>Araneomorphae</taxon>
        <taxon>Entelegynae</taxon>
        <taxon>Araneoidea</taxon>
        <taxon>Araneidae</taxon>
        <taxon>Araneus</taxon>
    </lineage>
</organism>
<keyword evidence="2" id="KW-1185">Reference proteome</keyword>